<reference evidence="2 3" key="1">
    <citation type="submission" date="2024-04" db="EMBL/GenBank/DDBJ databases">
        <title>Genome sequencing and assembly of rice foliar adapted Chryseobacterium endophyticum OsEnb-ALM-A6.</title>
        <authorList>
            <person name="Kumar S."/>
            <person name="Javed M."/>
            <person name="Chouhan V."/>
            <person name="Charishma K."/>
            <person name="Patel A."/>
            <person name="Kumar M."/>
            <person name="Sahu K.P."/>
            <person name="Kumar A."/>
        </authorList>
    </citation>
    <scope>NUCLEOTIDE SEQUENCE [LARGE SCALE GENOMIC DNA]</scope>
    <source>
        <strain evidence="2 3">OsEnb-ALM-A6</strain>
    </source>
</reference>
<evidence type="ECO:0000259" key="1">
    <source>
        <dbReference type="Pfam" id="PF10593"/>
    </source>
</evidence>
<dbReference type="RefSeq" id="WP_345767856.1">
    <property type="nucleotide sequence ID" value="NZ_CP154834.1"/>
</dbReference>
<protein>
    <submittedName>
        <fullName evidence="2">Z1 domain-containing protein</fullName>
    </submittedName>
</protein>
<evidence type="ECO:0000313" key="2">
    <source>
        <dbReference type="EMBL" id="XAO76525.1"/>
    </source>
</evidence>
<dbReference type="Pfam" id="PF10593">
    <property type="entry name" value="Z1"/>
    <property type="match status" value="1"/>
</dbReference>
<dbReference type="Proteomes" id="UP001463665">
    <property type="component" value="Chromosome"/>
</dbReference>
<evidence type="ECO:0000313" key="3">
    <source>
        <dbReference type="Proteomes" id="UP001463665"/>
    </source>
</evidence>
<keyword evidence="3" id="KW-1185">Reference proteome</keyword>
<organism evidence="2 3">
    <name type="scientific">Chryseobacterium endophyticum</name>
    <dbReference type="NCBI Taxonomy" id="1854762"/>
    <lineage>
        <taxon>Bacteria</taxon>
        <taxon>Pseudomonadati</taxon>
        <taxon>Bacteroidota</taxon>
        <taxon>Flavobacteriia</taxon>
        <taxon>Flavobacteriales</taxon>
        <taxon>Weeksellaceae</taxon>
        <taxon>Chryseobacterium group</taxon>
        <taxon>Chryseobacterium</taxon>
    </lineage>
</organism>
<dbReference type="EMBL" id="CP154834">
    <property type="protein sequence ID" value="XAO76525.1"/>
    <property type="molecule type" value="Genomic_DNA"/>
</dbReference>
<accession>A0AAU6WVP0</accession>
<gene>
    <name evidence="2" type="ORF">AAFP95_16770</name>
</gene>
<sequence>MKCFFLSCAARRARGQENEHNSMLIHVTRFIKWQARIGRLVEEQVKTYARLVEFNDNAFLRELEHLWNEEFIPVTKNIIANPTVKDPSIKEMSWMDIESHLYPAVAKIEVRSVHGDTKVDGLEHKNIRPLDYYDNKNGLSVIAVGGNKLSRGLTLEGLTITYFLRASKMYDTLMQMGRWFGYRPGYLDLCRLFTSNELVQWYQHITVATEEMRAEFDRMGDLDKTPAEYGLKIRTHPGSLVVTAANKFRYKKIMELSYSGELEETYSFRKNDTANLSNYTLALSFINSLGLPDGISNSEAAFRNHFCMERKKQC</sequence>
<proteinExistence type="predicted"/>
<dbReference type="AlphaFoldDB" id="A0AAU6WVP0"/>
<name>A0AAU6WVP0_9FLAO</name>
<dbReference type="InterPro" id="IPR018310">
    <property type="entry name" value="Put_endonuclease_Z1-dom"/>
</dbReference>
<feature type="domain" description="Putative endonuclease Z1" evidence="1">
    <location>
        <begin position="1"/>
        <end position="239"/>
    </location>
</feature>